<name>A0ABR4GZF1_9EURO</name>
<comment type="caution">
    <text evidence="1">The sequence shown here is derived from an EMBL/GenBank/DDBJ whole genome shotgun (WGS) entry which is preliminary data.</text>
</comment>
<evidence type="ECO:0000313" key="2">
    <source>
        <dbReference type="Proteomes" id="UP001610334"/>
    </source>
</evidence>
<gene>
    <name evidence="1" type="ORF">BJX63DRAFT_25436</name>
</gene>
<dbReference type="EMBL" id="JBFXLT010000108">
    <property type="protein sequence ID" value="KAL2808584.1"/>
    <property type="molecule type" value="Genomic_DNA"/>
</dbReference>
<accession>A0ABR4GZF1</accession>
<sequence>MESQVYAVIININPTASILNRVGSSVERRQHRDVASTHHPSTLPICRLTCSSANNLGKPGVCLLPRNQLFCQCAYFERGCKRHRITTAAIQEPAHHFYNCHGTTLTWNELRFHPLSGIVEDSVWIRFNLVSTLDILCPCWPVGCTRPVDPGGSALMSAIRILDLQFRVGMILSDGVQEALMLVEGGYVECGSCARKLWVFL</sequence>
<keyword evidence="2" id="KW-1185">Reference proteome</keyword>
<organism evidence="1 2">
    <name type="scientific">Aspergillus granulosus</name>
    <dbReference type="NCBI Taxonomy" id="176169"/>
    <lineage>
        <taxon>Eukaryota</taxon>
        <taxon>Fungi</taxon>
        <taxon>Dikarya</taxon>
        <taxon>Ascomycota</taxon>
        <taxon>Pezizomycotina</taxon>
        <taxon>Eurotiomycetes</taxon>
        <taxon>Eurotiomycetidae</taxon>
        <taxon>Eurotiales</taxon>
        <taxon>Aspergillaceae</taxon>
        <taxon>Aspergillus</taxon>
        <taxon>Aspergillus subgen. Nidulantes</taxon>
    </lineage>
</organism>
<evidence type="ECO:0000313" key="1">
    <source>
        <dbReference type="EMBL" id="KAL2808584.1"/>
    </source>
</evidence>
<dbReference type="Proteomes" id="UP001610334">
    <property type="component" value="Unassembled WGS sequence"/>
</dbReference>
<proteinExistence type="predicted"/>
<reference evidence="1 2" key="1">
    <citation type="submission" date="2024-07" db="EMBL/GenBank/DDBJ databases">
        <title>Section-level genome sequencing and comparative genomics of Aspergillus sections Usti and Cavernicolus.</title>
        <authorList>
            <consortium name="Lawrence Berkeley National Laboratory"/>
            <person name="Nybo J.L."/>
            <person name="Vesth T.C."/>
            <person name="Theobald S."/>
            <person name="Frisvad J.C."/>
            <person name="Larsen T.O."/>
            <person name="Kjaerboelling I."/>
            <person name="Rothschild-Mancinelli K."/>
            <person name="Lyhne E.K."/>
            <person name="Kogle M.E."/>
            <person name="Barry K."/>
            <person name="Clum A."/>
            <person name="Na H."/>
            <person name="Ledsgaard L."/>
            <person name="Lin J."/>
            <person name="Lipzen A."/>
            <person name="Kuo A."/>
            <person name="Riley R."/>
            <person name="Mondo S."/>
            <person name="Labutti K."/>
            <person name="Haridas S."/>
            <person name="Pangalinan J."/>
            <person name="Salamov A.A."/>
            <person name="Simmons B.A."/>
            <person name="Magnuson J.K."/>
            <person name="Chen J."/>
            <person name="Drula E."/>
            <person name="Henrissat B."/>
            <person name="Wiebenga A."/>
            <person name="Lubbers R.J."/>
            <person name="Gomes A.C."/>
            <person name="Makela M.R."/>
            <person name="Stajich J."/>
            <person name="Grigoriev I.V."/>
            <person name="Mortensen U.H."/>
            <person name="De Vries R.P."/>
            <person name="Baker S.E."/>
            <person name="Andersen M.R."/>
        </authorList>
    </citation>
    <scope>NUCLEOTIDE SEQUENCE [LARGE SCALE GENOMIC DNA]</scope>
    <source>
        <strain evidence="1 2">CBS 588.65</strain>
    </source>
</reference>
<protein>
    <submittedName>
        <fullName evidence="1">Uncharacterized protein</fullName>
    </submittedName>
</protein>